<dbReference type="InterPro" id="IPR007855">
    <property type="entry name" value="RDRP"/>
</dbReference>
<feature type="region of interest" description="Disordered" evidence="2">
    <location>
        <begin position="957"/>
        <end position="1100"/>
    </location>
</feature>
<keyword evidence="1" id="KW-0808">Transferase</keyword>
<dbReference type="GO" id="GO:0031047">
    <property type="term" value="P:regulatory ncRNA-mediated gene silencing"/>
    <property type="evidence" value="ECO:0007669"/>
    <property type="project" value="UniProtKB-KW"/>
</dbReference>
<gene>
    <name evidence="4" type="ORF">ACHAWO_002128</name>
</gene>
<dbReference type="InterPro" id="IPR057596">
    <property type="entry name" value="RDRP_core"/>
</dbReference>
<dbReference type="PANTHER" id="PTHR23079">
    <property type="entry name" value="RNA-DEPENDENT RNA POLYMERASE"/>
    <property type="match status" value="1"/>
</dbReference>
<feature type="compositionally biased region" description="Basic and acidic residues" evidence="2">
    <location>
        <begin position="1171"/>
        <end position="1180"/>
    </location>
</feature>
<reference evidence="4 5" key="1">
    <citation type="submission" date="2024-10" db="EMBL/GenBank/DDBJ databases">
        <title>Updated reference genomes for cyclostephanoid diatoms.</title>
        <authorList>
            <person name="Roberts W.R."/>
            <person name="Alverson A.J."/>
        </authorList>
    </citation>
    <scope>NUCLEOTIDE SEQUENCE [LARGE SCALE GENOMIC DNA]</scope>
    <source>
        <strain evidence="4 5">AJA010-31</strain>
    </source>
</reference>
<keyword evidence="1" id="KW-0696">RNA-directed RNA polymerase</keyword>
<evidence type="ECO:0000313" key="5">
    <source>
        <dbReference type="Proteomes" id="UP001530400"/>
    </source>
</evidence>
<dbReference type="GO" id="GO:0003723">
    <property type="term" value="F:RNA binding"/>
    <property type="evidence" value="ECO:0007669"/>
    <property type="project" value="UniProtKB-KW"/>
</dbReference>
<dbReference type="AlphaFoldDB" id="A0ABD3QPX0"/>
<keyword evidence="5" id="KW-1185">Reference proteome</keyword>
<evidence type="ECO:0000259" key="3">
    <source>
        <dbReference type="Pfam" id="PF05183"/>
    </source>
</evidence>
<feature type="compositionally biased region" description="Basic and acidic residues" evidence="2">
    <location>
        <begin position="1082"/>
        <end position="1100"/>
    </location>
</feature>
<feature type="region of interest" description="Disordered" evidence="2">
    <location>
        <begin position="1171"/>
        <end position="1233"/>
    </location>
</feature>
<feature type="compositionally biased region" description="Basic and acidic residues" evidence="2">
    <location>
        <begin position="957"/>
        <end position="974"/>
    </location>
</feature>
<comment type="catalytic activity">
    <reaction evidence="1">
        <text>RNA(n) + a ribonucleoside 5'-triphosphate = RNA(n+1) + diphosphate</text>
        <dbReference type="Rhea" id="RHEA:21248"/>
        <dbReference type="Rhea" id="RHEA-COMP:14527"/>
        <dbReference type="Rhea" id="RHEA-COMP:17342"/>
        <dbReference type="ChEBI" id="CHEBI:33019"/>
        <dbReference type="ChEBI" id="CHEBI:61557"/>
        <dbReference type="ChEBI" id="CHEBI:140395"/>
        <dbReference type="EC" id="2.7.7.48"/>
    </reaction>
</comment>
<name>A0ABD3QPX0_9STRA</name>
<keyword evidence="1" id="KW-0548">Nucleotidyltransferase</keyword>
<dbReference type="EC" id="2.7.7.48" evidence="1"/>
<dbReference type="GO" id="GO:0003968">
    <property type="term" value="F:RNA-directed RNA polymerase activity"/>
    <property type="evidence" value="ECO:0007669"/>
    <property type="project" value="UniProtKB-KW"/>
</dbReference>
<feature type="compositionally biased region" description="Acidic residues" evidence="2">
    <location>
        <begin position="1182"/>
        <end position="1192"/>
    </location>
</feature>
<evidence type="ECO:0000313" key="4">
    <source>
        <dbReference type="EMBL" id="KAL3802280.1"/>
    </source>
</evidence>
<feature type="compositionally biased region" description="Acidic residues" evidence="2">
    <location>
        <begin position="1"/>
        <end position="10"/>
    </location>
</feature>
<dbReference type="Pfam" id="PF05183">
    <property type="entry name" value="RdRP"/>
    <property type="match status" value="1"/>
</dbReference>
<feature type="compositionally biased region" description="Basic and acidic residues" evidence="2">
    <location>
        <begin position="1064"/>
        <end position="1075"/>
    </location>
</feature>
<dbReference type="Gene3D" id="2.30.30.140">
    <property type="match status" value="1"/>
</dbReference>
<dbReference type="EMBL" id="JALLPJ020000104">
    <property type="protein sequence ID" value="KAL3802280.1"/>
    <property type="molecule type" value="Genomic_DNA"/>
</dbReference>
<feature type="region of interest" description="Disordered" evidence="2">
    <location>
        <begin position="1"/>
        <end position="177"/>
    </location>
</feature>
<feature type="domain" description="RDRP core" evidence="3">
    <location>
        <begin position="490"/>
        <end position="601"/>
    </location>
</feature>
<comment type="caution">
    <text evidence="4">The sequence shown here is derived from an EMBL/GenBank/DDBJ whole genome shotgun (WGS) entry which is preliminary data.</text>
</comment>
<organism evidence="4 5">
    <name type="scientific">Cyclotella atomus</name>
    <dbReference type="NCBI Taxonomy" id="382360"/>
    <lineage>
        <taxon>Eukaryota</taxon>
        <taxon>Sar</taxon>
        <taxon>Stramenopiles</taxon>
        <taxon>Ochrophyta</taxon>
        <taxon>Bacillariophyta</taxon>
        <taxon>Coscinodiscophyceae</taxon>
        <taxon>Thalassiosirophycidae</taxon>
        <taxon>Stephanodiscales</taxon>
        <taxon>Stephanodiscaceae</taxon>
        <taxon>Cyclotella</taxon>
    </lineage>
</organism>
<dbReference type="PANTHER" id="PTHR23079:SF55">
    <property type="entry name" value="RNA-DIRECTED RNA POLYMERASE"/>
    <property type="match status" value="1"/>
</dbReference>
<protein>
    <recommendedName>
        <fullName evidence="1">RNA-dependent RNA polymerase</fullName>
        <ecNumber evidence="1">2.7.7.48</ecNumber>
    </recommendedName>
</protein>
<keyword evidence="1" id="KW-0694">RNA-binding</keyword>
<sequence length="1233" mass="137446">MSSENIELDDASIAGVAGNDAPKVEVIDLMDTDSEDDTPLPRYGRLLRSSTRSLRKPAPAAVAAGSRPLAQAAAAAASTKRRSVSISTSEKSDDASATSRFSENESSVNDKAHAKKETKKRKSPTRAARAARSANESTTKPRKKGRVSVAEARRPKRSTKSQVMYKGSASKTKKNHKKIGNTVQGCAAPFDQNPEPLKIVVDIGQDFYIRKFVTKDQLWVYKIKPNDECPLPRKYDGRYNLLCSKFQKRDVKGGGRFHDKDDTGNINFKAFYIRNDVDVPNLLSRIADFEGLLYEVGPEKVSSRLELLVSPSAKSPCGKIDSLIWRVHKDKFEVIEDNGHEGGGYISRDLLLELVGGSRRECAKLATVIQVRLFSPTTFGIAKGTLVAKHGISGIEIPTSMIKVKNSRADDPLHDDVVVVVTNIFPSKICHSIGRLLDPNRDDPTETGIEEIKPISKALRDVLKARGVRADTLDRYECDLNDNIHNLGHASLVGVPDPTHSIPQDQLFIPGFKNLNMPAPDKVLITRSPYTEGSDVMVLKLITDESQLEDLSDAFEILSEMPFGTVFFPLGIPSLPSRINSSDLDGDKFMVIWDPEIVREAEAYTTSLGERYVSRVPSPKGMQVVNHRHTEKGIEVRCEHDGKSVWQSISAVDEKFAVGKYIFEKGLAECGTGAKLWFEIVQDSLVMNRAKDINRLVQSFSGLYKNAVNNPNLGPDSEQAILWGRAWKEANELEKHAGRIELPRQYYSIIVKKSDRFKPFVLPADKELGLKEIVAKQKPLFEVDDRVYAPYEGSWYPGFVTGHTKIGFTECGPVREYSIKFDDGDMKDAVPEEFVFSEKDYLLQGLFDAKSRFGVKIRKGKNTEDKWASIVGWYEVVIGRKKLTFSSLYEAMKAYDEEHRHKTDRRGRQMKLFYPDEYLAKRQNTSDRTDENDLLGWGRHGDDEELLVEHSVDRGLSEGWGRHDDRSNEVERDGNGWGRRSSPANDNTEFPVEHSVEGSSERWGRHDDGRNDDYAVGAGRSFKDGSVSDDNGWERRSPSNDITELPEDNGWGRRSPDLNVEQGWGRHDDGHREDSFVAASDGSKDIVEEGSRHRDDKPTTIDKAVGYEGCYHGGDASLDIPVVRGLSTCANYDSSNELFSDDDVDSGADRLNCNEKDSISIKTSEDELLYELKDQERSDVNNDTEESEDGRDDDGNNNGHESAETAETDGDSNGGGLGSNDQEYVVTSNEVLE</sequence>
<feature type="compositionally biased region" description="Basic and acidic residues" evidence="2">
    <location>
        <begin position="991"/>
        <end position="1013"/>
    </location>
</feature>
<dbReference type="Proteomes" id="UP001530400">
    <property type="component" value="Unassembled WGS sequence"/>
</dbReference>
<feature type="compositionally biased region" description="Basic residues" evidence="2">
    <location>
        <begin position="113"/>
        <end position="124"/>
    </location>
</feature>
<accession>A0ABD3QPX0</accession>
<comment type="similarity">
    <text evidence="1">Belongs to the RdRP family.</text>
</comment>
<evidence type="ECO:0000256" key="2">
    <source>
        <dbReference type="SAM" id="MobiDB-lite"/>
    </source>
</evidence>
<feature type="compositionally biased region" description="Polar residues" evidence="2">
    <location>
        <begin position="84"/>
        <end position="109"/>
    </location>
</feature>
<proteinExistence type="inferred from homology"/>
<evidence type="ECO:0000256" key="1">
    <source>
        <dbReference type="RuleBase" id="RU363098"/>
    </source>
</evidence>
<feature type="compositionally biased region" description="Acidic residues" evidence="2">
    <location>
        <begin position="28"/>
        <end position="38"/>
    </location>
</feature>
<feature type="compositionally biased region" description="Low complexity" evidence="2">
    <location>
        <begin position="125"/>
        <end position="138"/>
    </location>
</feature>
<feature type="compositionally biased region" description="Low complexity" evidence="2">
    <location>
        <begin position="63"/>
        <end position="77"/>
    </location>
</feature>